<dbReference type="Pfam" id="PF04037">
    <property type="entry name" value="DUF382"/>
    <property type="match status" value="1"/>
</dbReference>
<feature type="region of interest" description="Disordered" evidence="1">
    <location>
        <begin position="1"/>
        <end position="42"/>
    </location>
</feature>
<dbReference type="AlphaFoldDB" id="A0A1B7T794"/>
<dbReference type="OrthoDB" id="10260794at2759"/>
<accession>A0A1B7T794</accession>
<keyword evidence="4" id="KW-1185">Reference proteome</keyword>
<dbReference type="PANTHER" id="PTHR12785">
    <property type="entry name" value="SPLICING FACTOR 3B"/>
    <property type="match status" value="1"/>
</dbReference>
<feature type="domain" description="DUF382" evidence="2">
    <location>
        <begin position="88"/>
        <end position="206"/>
    </location>
</feature>
<dbReference type="InterPro" id="IPR052584">
    <property type="entry name" value="U2_snRNP_Complex_Component"/>
</dbReference>
<protein>
    <recommendedName>
        <fullName evidence="2">DUF382 domain-containing protein</fullName>
    </recommendedName>
</protein>
<gene>
    <name evidence="3" type="ORF">HANVADRAFT_8551</name>
</gene>
<dbReference type="Proteomes" id="UP000092321">
    <property type="component" value="Unassembled WGS sequence"/>
</dbReference>
<organism evidence="3 4">
    <name type="scientific">Hanseniaspora valbyensis NRRL Y-1626</name>
    <dbReference type="NCBI Taxonomy" id="766949"/>
    <lineage>
        <taxon>Eukaryota</taxon>
        <taxon>Fungi</taxon>
        <taxon>Dikarya</taxon>
        <taxon>Ascomycota</taxon>
        <taxon>Saccharomycotina</taxon>
        <taxon>Saccharomycetes</taxon>
        <taxon>Saccharomycodales</taxon>
        <taxon>Saccharomycodaceae</taxon>
        <taxon>Hanseniaspora</taxon>
    </lineage>
</organism>
<evidence type="ECO:0000256" key="1">
    <source>
        <dbReference type="SAM" id="MobiDB-lite"/>
    </source>
</evidence>
<dbReference type="EMBL" id="LXPE01000560">
    <property type="protein sequence ID" value="OBA24583.1"/>
    <property type="molecule type" value="Genomic_DNA"/>
</dbReference>
<comment type="caution">
    <text evidence="3">The sequence shown here is derived from an EMBL/GenBank/DDBJ whole genome shotgun (WGS) entry which is preliminary data.</text>
</comment>
<evidence type="ECO:0000313" key="4">
    <source>
        <dbReference type="Proteomes" id="UP000092321"/>
    </source>
</evidence>
<dbReference type="InterPro" id="IPR007180">
    <property type="entry name" value="DUF382"/>
</dbReference>
<proteinExistence type="predicted"/>
<dbReference type="GO" id="GO:0005634">
    <property type="term" value="C:nucleus"/>
    <property type="evidence" value="ECO:0007669"/>
    <property type="project" value="InterPro"/>
</dbReference>
<dbReference type="PANTHER" id="PTHR12785:SF6">
    <property type="entry name" value="SPLICING FACTOR 3B SUBUNIT 2"/>
    <property type="match status" value="1"/>
</dbReference>
<name>A0A1B7T794_9ASCO</name>
<evidence type="ECO:0000313" key="3">
    <source>
        <dbReference type="EMBL" id="OBA24583.1"/>
    </source>
</evidence>
<sequence>MDQKSDELSNGNNLSDKSEEPEDNKNEDDNNNTNINEDKQDQILDKINSNKLRTTLFELKKINIKKYPSKLKSYHTSTNFYNAIANSVIDNTENIVEVPSIWKHKNPSKRYLNNSKFYINKPKFELPKLIELTGVSEMRDNSKIKLDEEKIEELNKISQYRTSGTILNGVSIDYEKNYNLLIKMGSNSYYNKKSSLLPFGKVFKESMDLTNLNSENDTMNLMISNDIRVGKLSSNLLKVLGIRAEDPRNNKKGSFPYWCKIPNFNNKVNNIILNEDKGIIDPSTGEYCTINNETNTSNEKETTLFGRKMKEVTLTYNH</sequence>
<reference evidence="4" key="1">
    <citation type="journal article" date="2016" name="Proc. Natl. Acad. Sci. U.S.A.">
        <title>Comparative genomics of biotechnologically important yeasts.</title>
        <authorList>
            <person name="Riley R."/>
            <person name="Haridas S."/>
            <person name="Wolfe K.H."/>
            <person name="Lopes M.R."/>
            <person name="Hittinger C.T."/>
            <person name="Goeker M."/>
            <person name="Salamov A.A."/>
            <person name="Wisecaver J.H."/>
            <person name="Long T.M."/>
            <person name="Calvey C.H."/>
            <person name="Aerts A.L."/>
            <person name="Barry K.W."/>
            <person name="Choi C."/>
            <person name="Clum A."/>
            <person name="Coughlan A.Y."/>
            <person name="Deshpande S."/>
            <person name="Douglass A.P."/>
            <person name="Hanson S.J."/>
            <person name="Klenk H.-P."/>
            <person name="LaButti K.M."/>
            <person name="Lapidus A."/>
            <person name="Lindquist E.A."/>
            <person name="Lipzen A.M."/>
            <person name="Meier-Kolthoff J.P."/>
            <person name="Ohm R.A."/>
            <person name="Otillar R.P."/>
            <person name="Pangilinan J.L."/>
            <person name="Peng Y."/>
            <person name="Rokas A."/>
            <person name="Rosa C.A."/>
            <person name="Scheuner C."/>
            <person name="Sibirny A.A."/>
            <person name="Slot J.C."/>
            <person name="Stielow J.B."/>
            <person name="Sun H."/>
            <person name="Kurtzman C.P."/>
            <person name="Blackwell M."/>
            <person name="Grigoriev I.V."/>
            <person name="Jeffries T.W."/>
        </authorList>
    </citation>
    <scope>NUCLEOTIDE SEQUENCE [LARGE SCALE GENOMIC DNA]</scope>
    <source>
        <strain evidence="4">NRRL Y-1626</strain>
    </source>
</reference>
<evidence type="ECO:0000259" key="2">
    <source>
        <dbReference type="Pfam" id="PF04037"/>
    </source>
</evidence>